<dbReference type="InterPro" id="IPR050682">
    <property type="entry name" value="ModA/WtpA"/>
</dbReference>
<dbReference type="PANTHER" id="PTHR30632:SF0">
    <property type="entry name" value="SULFATE-BINDING PROTEIN"/>
    <property type="match status" value="1"/>
</dbReference>
<dbReference type="AlphaFoldDB" id="A0A6J7HU72"/>
<dbReference type="Gene3D" id="3.40.190.10">
    <property type="entry name" value="Periplasmic binding protein-like II"/>
    <property type="match status" value="2"/>
</dbReference>
<evidence type="ECO:0000313" key="1">
    <source>
        <dbReference type="EMBL" id="CAB4922156.1"/>
    </source>
</evidence>
<dbReference type="SUPFAM" id="SSF53850">
    <property type="entry name" value="Periplasmic binding protein-like II"/>
    <property type="match status" value="1"/>
</dbReference>
<organism evidence="1">
    <name type="scientific">freshwater metagenome</name>
    <dbReference type="NCBI Taxonomy" id="449393"/>
    <lineage>
        <taxon>unclassified sequences</taxon>
        <taxon>metagenomes</taxon>
        <taxon>ecological metagenomes</taxon>
    </lineage>
</organism>
<gene>
    <name evidence="1" type="ORF">UFOPK3564_01898</name>
</gene>
<dbReference type="PANTHER" id="PTHR30632">
    <property type="entry name" value="MOLYBDATE-BINDING PERIPLASMIC PROTEIN"/>
    <property type="match status" value="1"/>
</dbReference>
<dbReference type="GO" id="GO:0030973">
    <property type="term" value="F:molybdate ion binding"/>
    <property type="evidence" value="ECO:0007669"/>
    <property type="project" value="TreeGrafter"/>
</dbReference>
<dbReference type="PROSITE" id="PS51257">
    <property type="entry name" value="PROKAR_LIPOPROTEIN"/>
    <property type="match status" value="1"/>
</dbReference>
<dbReference type="GO" id="GO:0015689">
    <property type="term" value="P:molybdate ion transport"/>
    <property type="evidence" value="ECO:0007669"/>
    <property type="project" value="TreeGrafter"/>
</dbReference>
<accession>A0A6J7HU72</accession>
<dbReference type="EMBL" id="CAFBMK010000112">
    <property type="protein sequence ID" value="CAB4922156.1"/>
    <property type="molecule type" value="Genomic_DNA"/>
</dbReference>
<protein>
    <submittedName>
        <fullName evidence="1">Unannotated protein</fullName>
    </submittedName>
</protein>
<name>A0A6J7HU72_9ZZZZ</name>
<dbReference type="Pfam" id="PF13531">
    <property type="entry name" value="SBP_bac_11"/>
    <property type="match status" value="1"/>
</dbReference>
<proteinExistence type="predicted"/>
<sequence>MSVLLRRRIAATLLSAAALGVTACGSDEETSRPPLVVDGHPTLVLQVSRTLGVPLTECTKEYAPAEVRVELGSPAEIESRLRAGRGDLVAADDSLLPQKLADDDVVESPQIFARDTLVLAVPADDAEVRDFADLTSGESEALIGIGDGSGALGQTTTTALEKLGSVEREAVLARVRTQAPDARRLVGDVRAGRLDAAIVHATDVEATRGALAALPVPAALGPEVTYTAAVSRRSEHAADAAALLQDLQSGTCAGQLRAGGFLAP</sequence>
<reference evidence="1" key="1">
    <citation type="submission" date="2020-05" db="EMBL/GenBank/DDBJ databases">
        <authorList>
            <person name="Chiriac C."/>
            <person name="Salcher M."/>
            <person name="Ghai R."/>
            <person name="Kavagutti S V."/>
        </authorList>
    </citation>
    <scope>NUCLEOTIDE SEQUENCE</scope>
</reference>